<accession>A0ACC1HII7</accession>
<dbReference type="EMBL" id="JAMZIH010004182">
    <property type="protein sequence ID" value="KAJ1676393.1"/>
    <property type="molecule type" value="Genomic_DNA"/>
</dbReference>
<organism evidence="1 2">
    <name type="scientific">Spiromyces aspiralis</name>
    <dbReference type="NCBI Taxonomy" id="68401"/>
    <lineage>
        <taxon>Eukaryota</taxon>
        <taxon>Fungi</taxon>
        <taxon>Fungi incertae sedis</taxon>
        <taxon>Zoopagomycota</taxon>
        <taxon>Kickxellomycotina</taxon>
        <taxon>Kickxellomycetes</taxon>
        <taxon>Kickxellales</taxon>
        <taxon>Kickxellaceae</taxon>
        <taxon>Spiromyces</taxon>
    </lineage>
</organism>
<protein>
    <submittedName>
        <fullName evidence="1">Uncharacterized protein</fullName>
    </submittedName>
</protein>
<gene>
    <name evidence="1" type="ORF">EV182_008278</name>
</gene>
<evidence type="ECO:0000313" key="2">
    <source>
        <dbReference type="Proteomes" id="UP001145114"/>
    </source>
</evidence>
<sequence length="182" mass="19749">MVSIRPATVATNTNASPTSSRYHRGAVLAATPQRKRLLTYGAASDAPSSAHSSATDDAYSDITHSIDAYDLASSPALSGNDFNTSHKPADAGSEPPATLVGGGRATFGQSNRYSNFGAFPDYHLEQLRAYSAQRCPSRVSSYSTSTQSSSYADKMGCLLSHYFRPNELEEYLRELNQRHRFI</sequence>
<dbReference type="Proteomes" id="UP001145114">
    <property type="component" value="Unassembled WGS sequence"/>
</dbReference>
<feature type="non-terminal residue" evidence="1">
    <location>
        <position position="182"/>
    </location>
</feature>
<name>A0ACC1HII7_9FUNG</name>
<comment type="caution">
    <text evidence="1">The sequence shown here is derived from an EMBL/GenBank/DDBJ whole genome shotgun (WGS) entry which is preliminary data.</text>
</comment>
<reference evidence="1" key="1">
    <citation type="submission" date="2022-06" db="EMBL/GenBank/DDBJ databases">
        <title>Phylogenomic reconstructions and comparative analyses of Kickxellomycotina fungi.</title>
        <authorList>
            <person name="Reynolds N.K."/>
            <person name="Stajich J.E."/>
            <person name="Barry K."/>
            <person name="Grigoriev I.V."/>
            <person name="Crous P."/>
            <person name="Smith M.E."/>
        </authorList>
    </citation>
    <scope>NUCLEOTIDE SEQUENCE</scope>
    <source>
        <strain evidence="1">RSA 2271</strain>
    </source>
</reference>
<proteinExistence type="predicted"/>
<keyword evidence="2" id="KW-1185">Reference proteome</keyword>
<evidence type="ECO:0000313" key="1">
    <source>
        <dbReference type="EMBL" id="KAJ1676393.1"/>
    </source>
</evidence>